<dbReference type="GO" id="GO:0005634">
    <property type="term" value="C:nucleus"/>
    <property type="evidence" value="ECO:0007669"/>
    <property type="project" value="TreeGrafter"/>
</dbReference>
<feature type="domain" description="C2H2-type" evidence="2">
    <location>
        <begin position="357"/>
        <end position="382"/>
    </location>
</feature>
<sequence length="480" mass="52431">MIHDSSNCRQRDIDDHIYAAYEPDDTDPPGSPPMTALHLRLDLSPSPAPDIPPEKQVELGRGDKSNRHMGRPTSGDAVLVAYLDNGRDPEIARTAARESLPYEEDSLDEEPRQERTVDRNLMSGPLLQHLAADALRAASLATEPPALAASVPKMIPDISIPTGQLSIHDEPPINSVSAPGYISGNRATSPPIPSANGPLSPLHHGVRTPTCKSKDTLPSLRSFFGELRDLRPERPTEQDMGRVPPGPSSTFPTSPAGNLGYRFSLTTNLPSSPPSPSDGYRTLSPHSATVTSRHYEPTNGAHPHAPTEDSSSNAGETPNTDHSTSTPATSPSINSTSITDRMSIDGITHPQPVLGSYTCTANGCNAAPFRTQYLLNSHMNVHSSVRPHYCPVKECPRSEGGKGFKRKNEMIRHCLVHDSLGYVCPFCPDREHKYLRPDNLQRHVRVHHIDKYKDDPQLRDVLAQRPGGHNRGRRRRGPPS</sequence>
<feature type="region of interest" description="Disordered" evidence="1">
    <location>
        <begin position="455"/>
        <end position="480"/>
    </location>
</feature>
<dbReference type="PANTHER" id="PTHR46179:SF19">
    <property type="entry name" value="C2H2 FINGER DOMAIN TRANSCRIPTION FACTOR (EUROFUNG)-RELATED"/>
    <property type="match status" value="1"/>
</dbReference>
<comment type="caution">
    <text evidence="3">The sequence shown here is derived from an EMBL/GenBank/DDBJ whole genome shotgun (WGS) entry which is preliminary data.</text>
</comment>
<dbReference type="GO" id="GO:0006357">
    <property type="term" value="P:regulation of transcription by RNA polymerase II"/>
    <property type="evidence" value="ECO:0007669"/>
    <property type="project" value="TreeGrafter"/>
</dbReference>
<dbReference type="SMART" id="SM00355">
    <property type="entry name" value="ZnF_C2H2"/>
    <property type="match status" value="3"/>
</dbReference>
<feature type="domain" description="C2H2-type" evidence="2">
    <location>
        <begin position="422"/>
        <end position="447"/>
    </location>
</feature>
<feature type="region of interest" description="Disordered" evidence="1">
    <location>
        <begin position="1"/>
        <end position="75"/>
    </location>
</feature>
<dbReference type="EMBL" id="JAELUR010000041">
    <property type="protein sequence ID" value="KAG7402782.1"/>
    <property type="molecule type" value="Genomic_DNA"/>
</dbReference>
<evidence type="ECO:0000256" key="1">
    <source>
        <dbReference type="SAM" id="MobiDB-lite"/>
    </source>
</evidence>
<dbReference type="InterPro" id="IPR036236">
    <property type="entry name" value="Znf_C2H2_sf"/>
</dbReference>
<reference evidence="3" key="1">
    <citation type="submission" date="2021-04" db="EMBL/GenBank/DDBJ databases">
        <title>First draft genome resource for Brassicaceae pathogens Fusarium oxysporum f. sp. raphani and Fusarium oxysporum f. sp. rapae.</title>
        <authorList>
            <person name="Asai S."/>
        </authorList>
    </citation>
    <scope>NUCLEOTIDE SEQUENCE</scope>
    <source>
        <strain evidence="3">Tf1262</strain>
    </source>
</reference>
<gene>
    <name evidence="3" type="ORF">Forpi1262_v018880</name>
</gene>
<feature type="domain" description="C2H2-type" evidence="2">
    <location>
        <begin position="388"/>
        <end position="417"/>
    </location>
</feature>
<organism evidence="3 4">
    <name type="scientific">Fusarium oxysporum f. sp. raphani</name>
    <dbReference type="NCBI Taxonomy" id="96318"/>
    <lineage>
        <taxon>Eukaryota</taxon>
        <taxon>Fungi</taxon>
        <taxon>Dikarya</taxon>
        <taxon>Ascomycota</taxon>
        <taxon>Pezizomycotina</taxon>
        <taxon>Sordariomycetes</taxon>
        <taxon>Hypocreomycetidae</taxon>
        <taxon>Hypocreales</taxon>
        <taxon>Nectriaceae</taxon>
        <taxon>Fusarium</taxon>
        <taxon>Fusarium oxysporum species complex</taxon>
    </lineage>
</organism>
<protein>
    <submittedName>
        <fullName evidence="3">Krueppel-like factor 11</fullName>
    </submittedName>
</protein>
<evidence type="ECO:0000313" key="4">
    <source>
        <dbReference type="Proteomes" id="UP000693942"/>
    </source>
</evidence>
<evidence type="ECO:0000313" key="3">
    <source>
        <dbReference type="EMBL" id="KAG7402782.1"/>
    </source>
</evidence>
<name>A0A8J5NI57_FUSOX</name>
<feature type="region of interest" description="Disordered" evidence="1">
    <location>
        <begin position="96"/>
        <end position="115"/>
    </location>
</feature>
<dbReference type="Proteomes" id="UP000693942">
    <property type="component" value="Unassembled WGS sequence"/>
</dbReference>
<feature type="region of interest" description="Disordered" evidence="1">
    <location>
        <begin position="227"/>
        <end position="340"/>
    </location>
</feature>
<feature type="compositionally biased region" description="Polar residues" evidence="1">
    <location>
        <begin position="308"/>
        <end position="340"/>
    </location>
</feature>
<dbReference type="InterPro" id="IPR013087">
    <property type="entry name" value="Znf_C2H2_type"/>
</dbReference>
<feature type="compositionally biased region" description="Basic and acidic residues" evidence="1">
    <location>
        <begin position="227"/>
        <end position="240"/>
    </location>
</feature>
<dbReference type="SUPFAM" id="SSF57667">
    <property type="entry name" value="beta-beta-alpha zinc fingers"/>
    <property type="match status" value="1"/>
</dbReference>
<accession>A0A8J5NI57</accession>
<feature type="compositionally biased region" description="Basic residues" evidence="1">
    <location>
        <begin position="468"/>
        <end position="480"/>
    </location>
</feature>
<evidence type="ECO:0000259" key="2">
    <source>
        <dbReference type="SMART" id="SM00355"/>
    </source>
</evidence>
<feature type="compositionally biased region" description="Basic and acidic residues" evidence="1">
    <location>
        <begin position="52"/>
        <end position="66"/>
    </location>
</feature>
<dbReference type="AlphaFoldDB" id="A0A8J5NI57"/>
<dbReference type="Gene3D" id="3.30.160.60">
    <property type="entry name" value="Classic Zinc Finger"/>
    <property type="match status" value="1"/>
</dbReference>
<dbReference type="InterPro" id="IPR051061">
    <property type="entry name" value="Zinc_finger_trans_reg"/>
</dbReference>
<dbReference type="PANTHER" id="PTHR46179">
    <property type="entry name" value="ZINC FINGER PROTEIN"/>
    <property type="match status" value="1"/>
</dbReference>
<proteinExistence type="predicted"/>